<evidence type="ECO:0000256" key="1">
    <source>
        <dbReference type="ARBA" id="ARBA00004413"/>
    </source>
</evidence>
<dbReference type="GO" id="GO:0005886">
    <property type="term" value="C:plasma membrane"/>
    <property type="evidence" value="ECO:0007669"/>
    <property type="project" value="UniProtKB-SubCell"/>
</dbReference>
<comment type="subcellular location">
    <subcellularLocation>
        <location evidence="1">Cell membrane</location>
        <topology evidence="1">Peripheral membrane protein</topology>
        <orientation evidence="1">Cytoplasmic side</orientation>
    </subcellularLocation>
</comment>
<keyword evidence="6" id="KW-0145">Chemotaxis</keyword>
<feature type="region of interest" description="Disordered" evidence="12">
    <location>
        <begin position="127"/>
        <end position="152"/>
    </location>
</feature>
<reference evidence="14" key="1">
    <citation type="submission" date="2016-10" db="EMBL/GenBank/DDBJ databases">
        <title>The complete genome sequence of the rumen bacterium Butyrivibrio hungatei MB2003.</title>
        <authorList>
            <person name="Palevich N."/>
            <person name="Kelly W.J."/>
            <person name="Leahy S.C."/>
            <person name="Altermann E."/>
            <person name="Rakonjac J."/>
            <person name="Attwood G.T."/>
        </authorList>
    </citation>
    <scope>NUCLEOTIDE SEQUENCE [LARGE SCALE GENOMIC DNA]</scope>
    <source>
        <strain evidence="14">MB2003</strain>
    </source>
</reference>
<dbReference type="Proteomes" id="UP000179284">
    <property type="component" value="Chromosome I"/>
</dbReference>
<dbReference type="EMBL" id="CP017831">
    <property type="protein sequence ID" value="AOZ96473.1"/>
    <property type="molecule type" value="Genomic_DNA"/>
</dbReference>
<evidence type="ECO:0000256" key="8">
    <source>
        <dbReference type="ARBA" id="ARBA00022927"/>
    </source>
</evidence>
<evidence type="ECO:0000256" key="2">
    <source>
        <dbReference type="ARBA" id="ARBA00010004"/>
    </source>
</evidence>
<dbReference type="GO" id="GO:0006935">
    <property type="term" value="P:chemotaxis"/>
    <property type="evidence" value="ECO:0007669"/>
    <property type="project" value="UniProtKB-KW"/>
</dbReference>
<gene>
    <name evidence="13" type="ORF">bhn_I1440</name>
</gene>
<evidence type="ECO:0000256" key="3">
    <source>
        <dbReference type="ARBA" id="ARBA00020392"/>
    </source>
</evidence>
<feature type="compositionally biased region" description="Basic and acidic residues" evidence="12">
    <location>
        <begin position="127"/>
        <end position="138"/>
    </location>
</feature>
<dbReference type="InterPro" id="IPR012823">
    <property type="entry name" value="Flagell_FliJ"/>
</dbReference>
<dbReference type="Gene3D" id="1.10.287.1700">
    <property type="match status" value="1"/>
</dbReference>
<keyword evidence="14" id="KW-1185">Reference proteome</keyword>
<name>A0A1D9P1U7_9FIRM</name>
<dbReference type="GO" id="GO:0015031">
    <property type="term" value="P:protein transport"/>
    <property type="evidence" value="ECO:0007669"/>
    <property type="project" value="UniProtKB-KW"/>
</dbReference>
<keyword evidence="13" id="KW-0969">Cilium</keyword>
<evidence type="ECO:0000256" key="7">
    <source>
        <dbReference type="ARBA" id="ARBA00022795"/>
    </source>
</evidence>
<keyword evidence="13" id="KW-0966">Cell projection</keyword>
<dbReference type="GO" id="GO:0009288">
    <property type="term" value="C:bacterial-type flagellum"/>
    <property type="evidence" value="ECO:0007669"/>
    <property type="project" value="InterPro"/>
</dbReference>
<dbReference type="Pfam" id="PF02050">
    <property type="entry name" value="FliJ"/>
    <property type="match status" value="1"/>
</dbReference>
<evidence type="ECO:0000256" key="5">
    <source>
        <dbReference type="ARBA" id="ARBA00022475"/>
    </source>
</evidence>
<dbReference type="InterPro" id="IPR053716">
    <property type="entry name" value="Flag_assembly_chemotaxis_eff"/>
</dbReference>
<evidence type="ECO:0000313" key="13">
    <source>
        <dbReference type="EMBL" id="AOZ96473.1"/>
    </source>
</evidence>
<protein>
    <recommendedName>
        <fullName evidence="3">Flagellar FliJ protein</fullName>
    </recommendedName>
</protein>
<dbReference type="KEGG" id="bhu:bhn_I1440"/>
<dbReference type="GO" id="GO:0044781">
    <property type="term" value="P:bacterial-type flagellum organization"/>
    <property type="evidence" value="ECO:0007669"/>
    <property type="project" value="UniProtKB-KW"/>
</dbReference>
<keyword evidence="4" id="KW-0813">Transport</keyword>
<dbReference type="RefSeq" id="WP_071176159.1">
    <property type="nucleotide sequence ID" value="NZ_CP017831.1"/>
</dbReference>
<keyword evidence="5" id="KW-1003">Cell membrane</keyword>
<evidence type="ECO:0000313" key="14">
    <source>
        <dbReference type="Proteomes" id="UP000179284"/>
    </source>
</evidence>
<keyword evidence="13" id="KW-0282">Flagellum</keyword>
<evidence type="ECO:0000256" key="10">
    <source>
        <dbReference type="ARBA" id="ARBA00023225"/>
    </source>
</evidence>
<organism evidence="13 14">
    <name type="scientific">Butyrivibrio hungatei</name>
    <dbReference type="NCBI Taxonomy" id="185008"/>
    <lineage>
        <taxon>Bacteria</taxon>
        <taxon>Bacillati</taxon>
        <taxon>Bacillota</taxon>
        <taxon>Clostridia</taxon>
        <taxon>Lachnospirales</taxon>
        <taxon>Lachnospiraceae</taxon>
        <taxon>Butyrivibrio</taxon>
    </lineage>
</organism>
<accession>A0A1D9P1U7</accession>
<evidence type="ECO:0000256" key="11">
    <source>
        <dbReference type="SAM" id="Coils"/>
    </source>
</evidence>
<evidence type="ECO:0000256" key="9">
    <source>
        <dbReference type="ARBA" id="ARBA00023136"/>
    </source>
</evidence>
<dbReference type="GO" id="GO:0071973">
    <property type="term" value="P:bacterial-type flagellum-dependent cell motility"/>
    <property type="evidence" value="ECO:0007669"/>
    <property type="project" value="InterPro"/>
</dbReference>
<evidence type="ECO:0000256" key="12">
    <source>
        <dbReference type="SAM" id="MobiDB-lite"/>
    </source>
</evidence>
<keyword evidence="10" id="KW-1006">Bacterial flagellum protein export</keyword>
<proteinExistence type="inferred from homology"/>
<sequence>MARFNYRMQNILNIKQKTEGQVKMEFAAAQSELNKQLDILDEYIYRRANYLKEAEELRNEDSLRLQDILDNQYATAQMDVMIASQAKVVKKHEAEVEKVRVKLARAMQERKMQETLRDRAYAEFVEEQKQEEAKENDQRTSFTYGQKRQENG</sequence>
<keyword evidence="9" id="KW-0472">Membrane</keyword>
<keyword evidence="8" id="KW-0653">Protein transport</keyword>
<feature type="coiled-coil region" evidence="11">
    <location>
        <begin position="40"/>
        <end position="109"/>
    </location>
</feature>
<keyword evidence="7" id="KW-1005">Bacterial flagellum biogenesis</keyword>
<evidence type="ECO:0000256" key="6">
    <source>
        <dbReference type="ARBA" id="ARBA00022500"/>
    </source>
</evidence>
<comment type="similarity">
    <text evidence="2">Belongs to the FliJ family.</text>
</comment>
<keyword evidence="11" id="KW-0175">Coiled coil</keyword>
<dbReference type="AlphaFoldDB" id="A0A1D9P1U7"/>
<dbReference type="OrthoDB" id="1767518at2"/>
<evidence type="ECO:0000256" key="4">
    <source>
        <dbReference type="ARBA" id="ARBA00022448"/>
    </source>
</evidence>